<dbReference type="Gene3D" id="3.20.20.105">
    <property type="entry name" value="Queuine tRNA-ribosyltransferase-like"/>
    <property type="match status" value="1"/>
</dbReference>
<dbReference type="RefSeq" id="WP_188643514.1">
    <property type="nucleotide sequence ID" value="NZ_BMKL01000001.1"/>
</dbReference>
<evidence type="ECO:0000313" key="2">
    <source>
        <dbReference type="Proteomes" id="UP000619041"/>
    </source>
</evidence>
<keyword evidence="2" id="KW-1185">Reference proteome</keyword>
<protein>
    <submittedName>
        <fullName evidence="1">Uncharacterized protein</fullName>
    </submittedName>
</protein>
<dbReference type="EMBL" id="BMKL01000001">
    <property type="protein sequence ID" value="GGD86892.1"/>
    <property type="molecule type" value="Genomic_DNA"/>
</dbReference>
<evidence type="ECO:0000313" key="1">
    <source>
        <dbReference type="EMBL" id="GGD86892.1"/>
    </source>
</evidence>
<gene>
    <name evidence="1" type="ORF">GCM10011515_02970</name>
</gene>
<name>A0ABQ1S040_9SPHN</name>
<dbReference type="InterPro" id="IPR036511">
    <property type="entry name" value="TGT-like_sf"/>
</dbReference>
<dbReference type="Proteomes" id="UP000619041">
    <property type="component" value="Unassembled WGS sequence"/>
</dbReference>
<accession>A0ABQ1S040</accession>
<proteinExistence type="predicted"/>
<reference evidence="2" key="1">
    <citation type="journal article" date="2019" name="Int. J. Syst. Evol. Microbiol.">
        <title>The Global Catalogue of Microorganisms (GCM) 10K type strain sequencing project: providing services to taxonomists for standard genome sequencing and annotation.</title>
        <authorList>
            <consortium name="The Broad Institute Genomics Platform"/>
            <consortium name="The Broad Institute Genome Sequencing Center for Infectious Disease"/>
            <person name="Wu L."/>
            <person name="Ma J."/>
        </authorList>
    </citation>
    <scope>NUCLEOTIDE SEQUENCE [LARGE SCALE GENOMIC DNA]</scope>
    <source>
        <strain evidence="2">CGMCC 1.15959</strain>
    </source>
</reference>
<organism evidence="1 2">
    <name type="scientific">Tsuneonella deserti</name>
    <dbReference type="NCBI Taxonomy" id="2035528"/>
    <lineage>
        <taxon>Bacteria</taxon>
        <taxon>Pseudomonadati</taxon>
        <taxon>Pseudomonadota</taxon>
        <taxon>Alphaproteobacteria</taxon>
        <taxon>Sphingomonadales</taxon>
        <taxon>Erythrobacteraceae</taxon>
        <taxon>Tsuneonella</taxon>
    </lineage>
</organism>
<comment type="caution">
    <text evidence="1">The sequence shown here is derived from an EMBL/GenBank/DDBJ whole genome shotgun (WGS) entry which is preliminary data.</text>
</comment>
<sequence length="414" mass="45125">MTFDYRARQHGRAIYLVAGQEGLHALPRKPASAIRGGELPAGLASPADLDFLDPANPFFVTDRALFSFGQFLGRKTPPGIFDKRPGITILGDSGGFQLIDKPALWNGEATCAEALAWLEKHADEAMTLDIPTGAIGCNPLFPDFASCLTTTMTNNAYFHANAAGQTRFLTVVQGRNRKEVLAWYDAVKTQPFDGGWALGGGTRSDYVLLTELLHAMIQDGLLGCRNRLHVLGTSTLTQSVMLSALQRSVRALPGQAEFQITFDTANPSLKMVFGQLVGHPLITPDASGRPGEFRDRTFKTPTHSDFSPDDRRALPIKCSRIAERLTIGDLCARPGIGKNSPWDDLARALVTHHNVDATLRAIDEANSIMELPTHLAVQVAPVHVVRSYQALLTAFRHSNPVAHVRREANSFAKL</sequence>